<dbReference type="AlphaFoldDB" id="A0A427XUA2"/>
<evidence type="ECO:0000256" key="3">
    <source>
        <dbReference type="ARBA" id="ARBA00023125"/>
    </source>
</evidence>
<dbReference type="InterPro" id="IPR001138">
    <property type="entry name" value="Zn2Cys6_DnaBD"/>
</dbReference>
<dbReference type="OrthoDB" id="2528779at2759"/>
<dbReference type="PANTHER" id="PTHR31845:SF17">
    <property type="entry name" value="ZN(II)2CYS6 TRANSCRIPTION FACTOR (EUROFUNG)"/>
    <property type="match status" value="1"/>
</dbReference>
<name>A0A427XUA2_9TREE</name>
<evidence type="ECO:0000256" key="4">
    <source>
        <dbReference type="ARBA" id="ARBA00023163"/>
    </source>
</evidence>
<comment type="subcellular location">
    <subcellularLocation>
        <location evidence="1">Nucleus</location>
    </subcellularLocation>
</comment>
<dbReference type="CDD" id="cd12148">
    <property type="entry name" value="fungal_TF_MHR"/>
    <property type="match status" value="1"/>
</dbReference>
<dbReference type="PROSITE" id="PS50048">
    <property type="entry name" value="ZN2_CY6_FUNGAL_2"/>
    <property type="match status" value="1"/>
</dbReference>
<reference evidence="8 9" key="1">
    <citation type="submission" date="2018-11" db="EMBL/GenBank/DDBJ databases">
        <title>Genome sequence of Apiotrichum porosum DSM 27194.</title>
        <authorList>
            <person name="Aliyu H."/>
            <person name="Gorte O."/>
            <person name="Ochsenreither K."/>
        </authorList>
    </citation>
    <scope>NUCLEOTIDE SEQUENCE [LARGE SCALE GENOMIC DNA]</scope>
    <source>
        <strain evidence="8 9">DSM 27194</strain>
    </source>
</reference>
<keyword evidence="4" id="KW-0804">Transcription</keyword>
<dbReference type="Gene3D" id="4.10.240.10">
    <property type="entry name" value="Zn(2)-C6 fungal-type DNA-binding domain"/>
    <property type="match status" value="1"/>
</dbReference>
<dbReference type="InterPro" id="IPR036864">
    <property type="entry name" value="Zn2-C6_fun-type_DNA-bd_sf"/>
</dbReference>
<keyword evidence="5" id="KW-0539">Nucleus</keyword>
<gene>
    <name evidence="8" type="ORF">EHS24_007388</name>
</gene>
<feature type="region of interest" description="Disordered" evidence="6">
    <location>
        <begin position="138"/>
        <end position="208"/>
    </location>
</feature>
<evidence type="ECO:0000256" key="6">
    <source>
        <dbReference type="SAM" id="MobiDB-lite"/>
    </source>
</evidence>
<comment type="caution">
    <text evidence="8">The sequence shown here is derived from an EMBL/GenBank/DDBJ whole genome shotgun (WGS) entry which is preliminary data.</text>
</comment>
<feature type="region of interest" description="Disordered" evidence="6">
    <location>
        <begin position="43"/>
        <end position="122"/>
    </location>
</feature>
<feature type="region of interest" description="Disordered" evidence="6">
    <location>
        <begin position="831"/>
        <end position="889"/>
    </location>
</feature>
<organism evidence="8 9">
    <name type="scientific">Apiotrichum porosum</name>
    <dbReference type="NCBI Taxonomy" id="105984"/>
    <lineage>
        <taxon>Eukaryota</taxon>
        <taxon>Fungi</taxon>
        <taxon>Dikarya</taxon>
        <taxon>Basidiomycota</taxon>
        <taxon>Agaricomycotina</taxon>
        <taxon>Tremellomycetes</taxon>
        <taxon>Trichosporonales</taxon>
        <taxon>Trichosporonaceae</taxon>
        <taxon>Apiotrichum</taxon>
    </lineage>
</organism>
<dbReference type="GO" id="GO:0005634">
    <property type="term" value="C:nucleus"/>
    <property type="evidence" value="ECO:0007669"/>
    <property type="project" value="UniProtKB-SubCell"/>
</dbReference>
<dbReference type="EMBL" id="RSCE01000005">
    <property type="protein sequence ID" value="RSH82420.1"/>
    <property type="molecule type" value="Genomic_DNA"/>
</dbReference>
<feature type="compositionally biased region" description="Low complexity" evidence="6">
    <location>
        <begin position="831"/>
        <end position="857"/>
    </location>
</feature>
<dbReference type="GeneID" id="39591931"/>
<dbReference type="GO" id="GO:0000976">
    <property type="term" value="F:transcription cis-regulatory region binding"/>
    <property type="evidence" value="ECO:0007669"/>
    <property type="project" value="TreeGrafter"/>
</dbReference>
<feature type="compositionally biased region" description="Low complexity" evidence="6">
    <location>
        <begin position="93"/>
        <end position="112"/>
    </location>
</feature>
<feature type="compositionally biased region" description="Gly residues" evidence="6">
    <location>
        <begin position="80"/>
        <end position="92"/>
    </location>
</feature>
<keyword evidence="2" id="KW-0805">Transcription regulation</keyword>
<evidence type="ECO:0000313" key="9">
    <source>
        <dbReference type="Proteomes" id="UP000279236"/>
    </source>
</evidence>
<keyword evidence="3" id="KW-0238">DNA-binding</keyword>
<dbReference type="GO" id="GO:0000981">
    <property type="term" value="F:DNA-binding transcription factor activity, RNA polymerase II-specific"/>
    <property type="evidence" value="ECO:0007669"/>
    <property type="project" value="InterPro"/>
</dbReference>
<dbReference type="RefSeq" id="XP_028476652.1">
    <property type="nucleotide sequence ID" value="XM_028622759.1"/>
</dbReference>
<feature type="compositionally biased region" description="Low complexity" evidence="6">
    <location>
        <begin position="144"/>
        <end position="157"/>
    </location>
</feature>
<dbReference type="Proteomes" id="UP000279236">
    <property type="component" value="Unassembled WGS sequence"/>
</dbReference>
<dbReference type="PANTHER" id="PTHR31845">
    <property type="entry name" value="FINGER DOMAIN PROTEIN, PUTATIVE-RELATED"/>
    <property type="match status" value="1"/>
</dbReference>
<dbReference type="SUPFAM" id="SSF57701">
    <property type="entry name" value="Zn2/Cys6 DNA-binding domain"/>
    <property type="match status" value="1"/>
</dbReference>
<dbReference type="CDD" id="cd00067">
    <property type="entry name" value="GAL4"/>
    <property type="match status" value="1"/>
</dbReference>
<feature type="compositionally biased region" description="Basic and acidic residues" evidence="6">
    <location>
        <begin position="59"/>
        <end position="73"/>
    </location>
</feature>
<sequence length="889" mass="94316">MHQDPPPYILACKACRALKVRCMRTGPETDPCQRCARIKHPCVPQPASRRGRPPKSVSGKREGAESVKGEPYLRRFSSSAGGGSSSGAGAGAGAATQATGSGSSAATTSNNTNGGGTRGETDTRDFLAQSLIALAEGAAGTGSGSTSASTSAPISAAEGAPARLPRPMGSALYPPPRQPHRTNSSNSDTDATTQHTEMETDDLPETSDALVPAPVDVETDAMETSQARAHIRMADYIDRWDRFTAVDNTESDFRDFSVYPPMTQTGAMAAIMARGPRVTGTPGGSGPARERHEKFQLEDPVHLGIVSLVEAENLVQLFHRKLNIQIALLEPKLHTTDYLRRRSSVLFTAVLAAASKFYQKGVYPTLLSHANTIASRALWAAGEDTALVQAVLVLVYWKQPTDTGAWGKIGWAVRMGLQFHWDDVRKRPLPADRIQALEVLDAERTWVLLYCFDRGYSHTFDLPPTMQPHHVGDVQAWALDHPNHYNQADLHLAAVIESMSLREHWELFVRQGHPGTYSAYQHVVLADFESRATALIDKWFGNRRPAALSGFVVHDDLRTKWVMLELVVATKRYALRASHNSAMDVDSLLLVVSEMVSIIETLAHNGTLRILQDLASTSASVLAIYLKKMFPTFTRGQQGAVASLLMRVMAAYEKASGGETDVPTAFVVRFIRRVLAHLGQVFEQGTQQHAHAAGAGAGAAKNDPTMTTGFTPLALSTLDVGSMTGASASGAGGSGSSGTDTIDALLAELGAFANPAPEFDFTALDDQYWSALFPSDTIVTSADFLTPQSGMGLDSNIAFGGGSTPSGTGHGAGTGAFGAGGGGMDLAMGHMGPPQSASGSSSASGGMWSWATQSQTHGHGHGHGHGQGSGHGQVGADGSLGYRRTNRVV</sequence>
<feature type="compositionally biased region" description="Low complexity" evidence="6">
    <location>
        <begin position="182"/>
        <end position="193"/>
    </location>
</feature>
<dbReference type="PROSITE" id="PS00463">
    <property type="entry name" value="ZN2_CY6_FUNGAL_1"/>
    <property type="match status" value="1"/>
</dbReference>
<feature type="domain" description="Zn(2)-C6 fungal-type" evidence="7">
    <location>
        <begin position="11"/>
        <end position="43"/>
    </location>
</feature>
<evidence type="ECO:0000256" key="1">
    <source>
        <dbReference type="ARBA" id="ARBA00004123"/>
    </source>
</evidence>
<evidence type="ECO:0000313" key="8">
    <source>
        <dbReference type="EMBL" id="RSH82420.1"/>
    </source>
</evidence>
<protein>
    <recommendedName>
        <fullName evidence="7">Zn(2)-C6 fungal-type domain-containing protein</fullName>
    </recommendedName>
</protein>
<evidence type="ECO:0000256" key="5">
    <source>
        <dbReference type="ARBA" id="ARBA00023242"/>
    </source>
</evidence>
<evidence type="ECO:0000259" key="7">
    <source>
        <dbReference type="PROSITE" id="PS50048"/>
    </source>
</evidence>
<keyword evidence="9" id="KW-1185">Reference proteome</keyword>
<dbReference type="InterPro" id="IPR051089">
    <property type="entry name" value="prtT"/>
</dbReference>
<proteinExistence type="predicted"/>
<evidence type="ECO:0000256" key="2">
    <source>
        <dbReference type="ARBA" id="ARBA00023015"/>
    </source>
</evidence>
<dbReference type="Pfam" id="PF00172">
    <property type="entry name" value="Zn_clus"/>
    <property type="match status" value="1"/>
</dbReference>
<feature type="compositionally biased region" description="Gly residues" evidence="6">
    <location>
        <begin position="865"/>
        <end position="875"/>
    </location>
</feature>
<accession>A0A427XUA2</accession>
<dbReference type="STRING" id="105984.A0A427XUA2"/>
<dbReference type="GO" id="GO:0008270">
    <property type="term" value="F:zinc ion binding"/>
    <property type="evidence" value="ECO:0007669"/>
    <property type="project" value="InterPro"/>
</dbReference>